<dbReference type="PANTHER" id="PTHR34438:SF1">
    <property type="entry name" value="CHROMOSOME 2 OPEN READING FRAME 81"/>
    <property type="match status" value="1"/>
</dbReference>
<dbReference type="Pfam" id="PF15479">
    <property type="entry name" value="DUF4639"/>
    <property type="match status" value="1"/>
</dbReference>
<dbReference type="InterPro" id="IPR028042">
    <property type="entry name" value="DUF4639"/>
</dbReference>
<dbReference type="PANTHER" id="PTHR34438">
    <property type="entry name" value="SI:DKEY-97L20.6"/>
    <property type="match status" value="1"/>
</dbReference>
<dbReference type="Proteomes" id="UP000694865">
    <property type="component" value="Unplaced"/>
</dbReference>
<evidence type="ECO:0000256" key="2">
    <source>
        <dbReference type="SAM" id="MobiDB-lite"/>
    </source>
</evidence>
<protein>
    <submittedName>
        <fullName evidence="4">Uncharacterized protein C2orf81 homolog</fullName>
    </submittedName>
</protein>
<feature type="region of interest" description="Disordered" evidence="2">
    <location>
        <begin position="1"/>
        <end position="40"/>
    </location>
</feature>
<keyword evidence="3" id="KW-1185">Reference proteome</keyword>
<keyword evidence="1" id="KW-0175">Coiled coil</keyword>
<evidence type="ECO:0000313" key="4">
    <source>
        <dbReference type="RefSeq" id="XP_002734910.1"/>
    </source>
</evidence>
<reference evidence="4" key="1">
    <citation type="submission" date="2025-08" db="UniProtKB">
        <authorList>
            <consortium name="RefSeq"/>
        </authorList>
    </citation>
    <scope>IDENTIFICATION</scope>
    <source>
        <tissue evidence="4">Testes</tissue>
    </source>
</reference>
<gene>
    <name evidence="4" type="primary">LOC100369816</name>
</gene>
<proteinExistence type="predicted"/>
<name>A0ABM0GQ74_SACKO</name>
<feature type="region of interest" description="Disordered" evidence="2">
    <location>
        <begin position="203"/>
        <end position="255"/>
    </location>
</feature>
<evidence type="ECO:0000313" key="3">
    <source>
        <dbReference type="Proteomes" id="UP000694865"/>
    </source>
</evidence>
<evidence type="ECO:0000256" key="1">
    <source>
        <dbReference type="SAM" id="Coils"/>
    </source>
</evidence>
<feature type="compositionally biased region" description="Basic residues" evidence="2">
    <location>
        <begin position="237"/>
        <end position="251"/>
    </location>
</feature>
<sequence>MSRATASKSRADKNKTKDSDRAGTQSASVPPVSNDVVPGRFSESDWSHLIEREDGEDFIIDMVEEIVDQSLSVIYHNYIQKQLLPFTITKAKDDILQVIEWRFLERDEGEGEAVNKDVSWQEEEEPLPAVPDSWAQGSVPRTLIPVRTPTPSEHDTEVTSVSCLSRAGTINDDDDFTTFNETSADDLLVEEKAKPQVETIVEQQEETSPTLQQEVQEVPEKPTEQPVAFIPEPPKEQKKKKKFKYKPHRGPLKSAGLTRMNQTLDDAEREMNIAEIKSEMQQCDVEEIMAFDLLHMPSSCHSILKAQAGRPPGNKEVTYDEKGNVIAVMKMDPERLPSHRIKTQFSIVDPAVEAAHARLIAMRTGRYRVSQAKSKMTTRTTTTVGGDTIKTNAATTQSVLTLDSSSLPQHTTSFDQQAVTPLPPPLLDSMELAPGVVVKEGNRIRKGPRLRPRQEDVVTSATIKALRPLVHDGPGQRINVTAILGRQTPVLRPIPATEPVPPINPYSRIISN</sequence>
<dbReference type="RefSeq" id="XP_002734910.1">
    <property type="nucleotide sequence ID" value="XM_002734864.2"/>
</dbReference>
<accession>A0ABM0GQ74</accession>
<dbReference type="GeneID" id="100369816"/>
<feature type="coiled-coil region" evidence="1">
    <location>
        <begin position="257"/>
        <end position="284"/>
    </location>
</feature>
<organism evidence="3 4">
    <name type="scientific">Saccoglossus kowalevskii</name>
    <name type="common">Acorn worm</name>
    <dbReference type="NCBI Taxonomy" id="10224"/>
    <lineage>
        <taxon>Eukaryota</taxon>
        <taxon>Metazoa</taxon>
        <taxon>Hemichordata</taxon>
        <taxon>Enteropneusta</taxon>
        <taxon>Harrimaniidae</taxon>
        <taxon>Saccoglossus</taxon>
    </lineage>
</organism>
<feature type="compositionally biased region" description="Basic and acidic residues" evidence="2">
    <location>
        <begin position="9"/>
        <end position="21"/>
    </location>
</feature>